<proteinExistence type="predicted"/>
<keyword evidence="10" id="KW-1185">Reference proteome</keyword>
<dbReference type="GO" id="GO:0033065">
    <property type="term" value="C:Rad51C-XRCC3 complex"/>
    <property type="evidence" value="ECO:0007669"/>
    <property type="project" value="TreeGrafter"/>
</dbReference>
<dbReference type="GO" id="GO:0007131">
    <property type="term" value="P:reciprocal meiotic recombination"/>
    <property type="evidence" value="ECO:0007669"/>
    <property type="project" value="TreeGrafter"/>
</dbReference>
<dbReference type="Gene3D" id="1.10.150.20">
    <property type="entry name" value="5' to 3' exonuclease, C-terminal subdomain"/>
    <property type="match status" value="1"/>
</dbReference>
<evidence type="ECO:0000256" key="7">
    <source>
        <dbReference type="ARBA" id="ARBA00040674"/>
    </source>
</evidence>
<evidence type="ECO:0000259" key="8">
    <source>
        <dbReference type="PROSITE" id="PS50162"/>
    </source>
</evidence>
<keyword evidence="5" id="KW-0234">DNA repair</keyword>
<evidence type="ECO:0000256" key="1">
    <source>
        <dbReference type="ARBA" id="ARBA00004123"/>
    </source>
</evidence>
<dbReference type="PANTHER" id="PTHR46239:SF1">
    <property type="entry name" value="DNA REPAIR PROTEIN RAD51 HOMOLOG 3"/>
    <property type="match status" value="1"/>
</dbReference>
<evidence type="ECO:0000313" key="9">
    <source>
        <dbReference type="EMBL" id="EOA28073.1"/>
    </source>
</evidence>
<keyword evidence="4" id="KW-0067">ATP-binding</keyword>
<dbReference type="OrthoDB" id="1861185at2759"/>
<dbReference type="PANTHER" id="PTHR46239">
    <property type="entry name" value="DNA REPAIR PROTEIN RAD51 HOMOLOG 3 RAD51C"/>
    <property type="match status" value="1"/>
</dbReference>
<dbReference type="InterPro" id="IPR027417">
    <property type="entry name" value="P-loop_NTPase"/>
</dbReference>
<keyword evidence="2" id="KW-0547">Nucleotide-binding</keyword>
<sequence length="150" mass="15766">MEAWLLPLSSSIRGKLISAGYTTLASISSVSSSDLARDVNITEDEAFEILKLANQSSGSSSCNGSRSLINGAKNAWDMLHEEESLPRITTSCSDLDNILGGGISCRDVTEIGGVPGIGKTQIGIQISVNVQIPREFGGLGGKAIYIGIFF</sequence>
<dbReference type="InterPro" id="IPR013632">
    <property type="entry name" value="Rad51_C"/>
</dbReference>
<organism evidence="9 10">
    <name type="scientific">Capsella rubella</name>
    <dbReference type="NCBI Taxonomy" id="81985"/>
    <lineage>
        <taxon>Eukaryota</taxon>
        <taxon>Viridiplantae</taxon>
        <taxon>Streptophyta</taxon>
        <taxon>Embryophyta</taxon>
        <taxon>Tracheophyta</taxon>
        <taxon>Spermatophyta</taxon>
        <taxon>Magnoliopsida</taxon>
        <taxon>eudicotyledons</taxon>
        <taxon>Gunneridae</taxon>
        <taxon>Pentapetalae</taxon>
        <taxon>rosids</taxon>
        <taxon>malvids</taxon>
        <taxon>Brassicales</taxon>
        <taxon>Brassicaceae</taxon>
        <taxon>Camelineae</taxon>
        <taxon>Capsella</taxon>
    </lineage>
</organism>
<dbReference type="GO" id="GO:0033063">
    <property type="term" value="C:Rad51B-Rad51C-Rad51D-XRCC2 complex"/>
    <property type="evidence" value="ECO:0007669"/>
    <property type="project" value="TreeGrafter"/>
</dbReference>
<evidence type="ECO:0000256" key="4">
    <source>
        <dbReference type="ARBA" id="ARBA00022840"/>
    </source>
</evidence>
<keyword evidence="6" id="KW-0539">Nucleus</keyword>
<evidence type="ECO:0000256" key="2">
    <source>
        <dbReference type="ARBA" id="ARBA00022741"/>
    </source>
</evidence>
<gene>
    <name evidence="9" type="ORF">CARUB_v10024254mg</name>
</gene>
<evidence type="ECO:0000256" key="3">
    <source>
        <dbReference type="ARBA" id="ARBA00022763"/>
    </source>
</evidence>
<evidence type="ECO:0000256" key="6">
    <source>
        <dbReference type="ARBA" id="ARBA00023242"/>
    </source>
</evidence>
<comment type="subcellular location">
    <subcellularLocation>
        <location evidence="1">Nucleus</location>
    </subcellularLocation>
</comment>
<reference evidence="10" key="1">
    <citation type="journal article" date="2013" name="Nat. Genet.">
        <title>The Capsella rubella genome and the genomic consequences of rapid mating system evolution.</title>
        <authorList>
            <person name="Slotte T."/>
            <person name="Hazzouri K.M."/>
            <person name="Agren J.A."/>
            <person name="Koenig D."/>
            <person name="Maumus F."/>
            <person name="Guo Y.L."/>
            <person name="Steige K."/>
            <person name="Platts A.E."/>
            <person name="Escobar J.S."/>
            <person name="Newman L.K."/>
            <person name="Wang W."/>
            <person name="Mandakova T."/>
            <person name="Vello E."/>
            <person name="Smith L.M."/>
            <person name="Henz S.R."/>
            <person name="Steffen J."/>
            <person name="Takuno S."/>
            <person name="Brandvain Y."/>
            <person name="Coop G."/>
            <person name="Andolfatto P."/>
            <person name="Hu T.T."/>
            <person name="Blanchette M."/>
            <person name="Clark R.M."/>
            <person name="Quesneville H."/>
            <person name="Nordborg M."/>
            <person name="Gaut B.S."/>
            <person name="Lysak M.A."/>
            <person name="Jenkins J."/>
            <person name="Grimwood J."/>
            <person name="Chapman J."/>
            <person name="Prochnik S."/>
            <person name="Shu S."/>
            <person name="Rokhsar D."/>
            <person name="Schmutz J."/>
            <person name="Weigel D."/>
            <person name="Wright S.I."/>
        </authorList>
    </citation>
    <scope>NUCLEOTIDE SEQUENCE [LARGE SCALE GENOMIC DNA]</scope>
    <source>
        <strain evidence="10">cv. Monte Gargano</strain>
    </source>
</reference>
<accession>R0HVH3</accession>
<dbReference type="GO" id="GO:0008821">
    <property type="term" value="F:crossover junction DNA endonuclease activity"/>
    <property type="evidence" value="ECO:0007669"/>
    <property type="project" value="TreeGrafter"/>
</dbReference>
<dbReference type="SUPFAM" id="SSF52540">
    <property type="entry name" value="P-loop containing nucleoside triphosphate hydrolases"/>
    <property type="match status" value="1"/>
</dbReference>
<evidence type="ECO:0000313" key="10">
    <source>
        <dbReference type="Proteomes" id="UP000029121"/>
    </source>
</evidence>
<dbReference type="Gene3D" id="3.40.50.300">
    <property type="entry name" value="P-loop containing nucleotide triphosphate hydrolases"/>
    <property type="match status" value="1"/>
</dbReference>
<evidence type="ECO:0000256" key="5">
    <source>
        <dbReference type="ARBA" id="ARBA00023204"/>
    </source>
</evidence>
<dbReference type="InterPro" id="IPR020588">
    <property type="entry name" value="RecA_ATP-bd"/>
</dbReference>
<dbReference type="STRING" id="81985.R0HVH3"/>
<dbReference type="GO" id="GO:0005657">
    <property type="term" value="C:replication fork"/>
    <property type="evidence" value="ECO:0007669"/>
    <property type="project" value="TreeGrafter"/>
</dbReference>
<dbReference type="SUPFAM" id="SSF47794">
    <property type="entry name" value="Rad51 N-terminal domain-like"/>
    <property type="match status" value="1"/>
</dbReference>
<protein>
    <recommendedName>
        <fullName evidence="7">DNA repair protein RAD51 homolog 3</fullName>
    </recommendedName>
</protein>
<dbReference type="KEGG" id="crb:17889093"/>
<dbReference type="eggNOG" id="KOG1434">
    <property type="taxonomic scope" value="Eukaryota"/>
</dbReference>
<dbReference type="GO" id="GO:0140664">
    <property type="term" value="F:ATP-dependent DNA damage sensor activity"/>
    <property type="evidence" value="ECO:0007669"/>
    <property type="project" value="InterPro"/>
</dbReference>
<feature type="domain" description="RecA family profile 1" evidence="8">
    <location>
        <begin position="84"/>
        <end position="150"/>
    </location>
</feature>
<dbReference type="InterPro" id="IPR010995">
    <property type="entry name" value="DNA_repair_Rad51/TF_NusA_a-hlx"/>
</dbReference>
<name>R0HVH3_9BRAS</name>
<dbReference type="GO" id="GO:0005524">
    <property type="term" value="F:ATP binding"/>
    <property type="evidence" value="ECO:0007669"/>
    <property type="project" value="UniProtKB-KW"/>
</dbReference>
<dbReference type="InterPro" id="IPR052093">
    <property type="entry name" value="HR_Repair_Mediator"/>
</dbReference>
<keyword evidence="3" id="KW-0227">DNA damage</keyword>
<dbReference type="GO" id="GO:0000400">
    <property type="term" value="F:four-way junction DNA binding"/>
    <property type="evidence" value="ECO:0007669"/>
    <property type="project" value="TreeGrafter"/>
</dbReference>
<dbReference type="GO" id="GO:0000707">
    <property type="term" value="P:meiotic DNA recombinase assembly"/>
    <property type="evidence" value="ECO:0007669"/>
    <property type="project" value="TreeGrafter"/>
</dbReference>
<dbReference type="AlphaFoldDB" id="R0HVH3"/>
<dbReference type="Pfam" id="PF08423">
    <property type="entry name" value="Rad51"/>
    <property type="match status" value="1"/>
</dbReference>
<dbReference type="Proteomes" id="UP000029121">
    <property type="component" value="Unassembled WGS sequence"/>
</dbReference>
<dbReference type="PROSITE" id="PS50162">
    <property type="entry name" value="RECA_2"/>
    <property type="match status" value="1"/>
</dbReference>
<dbReference type="EMBL" id="KB870808">
    <property type="protein sequence ID" value="EOA28073.1"/>
    <property type="molecule type" value="Genomic_DNA"/>
</dbReference>